<organism evidence="2 3">
    <name type="scientific">Listeria grandensis</name>
    <dbReference type="NCBI Taxonomy" id="1494963"/>
    <lineage>
        <taxon>Bacteria</taxon>
        <taxon>Bacillati</taxon>
        <taxon>Bacillota</taxon>
        <taxon>Bacilli</taxon>
        <taxon>Bacillales</taxon>
        <taxon>Listeriaceae</taxon>
        <taxon>Listeria</taxon>
    </lineage>
</organism>
<comment type="caution">
    <text evidence="2">The sequence shown here is derived from an EMBL/GenBank/DDBJ whole genome shotgun (WGS) entry which is preliminary data.</text>
</comment>
<evidence type="ECO:0000313" key="2">
    <source>
        <dbReference type="EMBL" id="MBC1937495.1"/>
    </source>
</evidence>
<sequence length="72" mass="7655">MTIQALDKANKVLDTKSVMVKAANVTTIGSVTPGIFTIGDKNLIGTYTHDVKSIILTVNGVNYMGGTFHSEI</sequence>
<proteinExistence type="predicted"/>
<dbReference type="Pfam" id="PF20622">
    <property type="entry name" value="Big_15"/>
    <property type="match status" value="1"/>
</dbReference>
<reference evidence="2 3" key="1">
    <citation type="submission" date="2020-03" db="EMBL/GenBank/DDBJ databases">
        <title>Soil Listeria distribution.</title>
        <authorList>
            <person name="Liao J."/>
            <person name="Wiedmann M."/>
        </authorList>
    </citation>
    <scope>NUCLEOTIDE SEQUENCE [LARGE SCALE GENOMIC DNA]</scope>
    <source>
        <strain evidence="2 3">FSL L7-0741</strain>
    </source>
</reference>
<dbReference type="AlphaFoldDB" id="A0A7X1CQX3"/>
<protein>
    <recommendedName>
        <fullName evidence="1">Bacterial Ig domain-containing protein</fullName>
    </recommendedName>
</protein>
<evidence type="ECO:0000313" key="3">
    <source>
        <dbReference type="Proteomes" id="UP000535908"/>
    </source>
</evidence>
<feature type="domain" description="Bacterial Ig" evidence="1">
    <location>
        <begin position="29"/>
        <end position="69"/>
    </location>
</feature>
<dbReference type="InterPro" id="IPR046746">
    <property type="entry name" value="Big_15"/>
</dbReference>
<name>A0A7X1CQX3_9LIST</name>
<dbReference type="EMBL" id="JAARWN010000017">
    <property type="protein sequence ID" value="MBC1937495.1"/>
    <property type="molecule type" value="Genomic_DNA"/>
</dbReference>
<evidence type="ECO:0000259" key="1">
    <source>
        <dbReference type="Pfam" id="PF20622"/>
    </source>
</evidence>
<gene>
    <name evidence="2" type="ORF">HCA69_14035</name>
</gene>
<dbReference type="Proteomes" id="UP000535908">
    <property type="component" value="Unassembled WGS sequence"/>
</dbReference>
<accession>A0A7X1CQX3</accession>